<sequence length="334" mass="35147">MSRCPTDRRRSGSRSRTAPRCRTCRRRALSTPRWRARTRPRRRSCSVATSGSSPTSRARSSSSPGSYARAWWCATRSSTRSWPAGCPASGPGRCSAASPPRPGSRRAASGRSSAPGRPRCCSARGSPRSPYAVQREIEDIAALIEVAGAPATLFGWSSGAVLALDAAAAGLPIRRLALFEAPFVVDDSRPPLPADYVERLDAAGAAGRPGDAAALFLTAAAGMPEEAVEGIRQSEFWPVMEAVAPTIAYDGRIMGTTMSGKPLPRDRWAAITVPTLVLHGTGTFPSIVSAAQALAELLPTATLLPVEGEQHSAPAHVLAAALRDFAQTAETANH</sequence>
<feature type="region of interest" description="Disordered" evidence="1">
    <location>
        <begin position="84"/>
        <end position="128"/>
    </location>
</feature>
<dbReference type="Proteomes" id="UP001589867">
    <property type="component" value="Unassembled WGS sequence"/>
</dbReference>
<comment type="caution">
    <text evidence="3">The sequence shown here is derived from an EMBL/GenBank/DDBJ whole genome shotgun (WGS) entry which is preliminary data.</text>
</comment>
<feature type="region of interest" description="Disordered" evidence="1">
    <location>
        <begin position="1"/>
        <end position="65"/>
    </location>
</feature>
<keyword evidence="4" id="KW-1185">Reference proteome</keyword>
<evidence type="ECO:0000256" key="1">
    <source>
        <dbReference type="SAM" id="MobiDB-lite"/>
    </source>
</evidence>
<dbReference type="InterPro" id="IPR029058">
    <property type="entry name" value="AB_hydrolase_fold"/>
</dbReference>
<evidence type="ECO:0000313" key="4">
    <source>
        <dbReference type="Proteomes" id="UP001589867"/>
    </source>
</evidence>
<feature type="domain" description="AB hydrolase-1" evidence="2">
    <location>
        <begin position="125"/>
        <end position="313"/>
    </location>
</feature>
<gene>
    <name evidence="3" type="ORF">ACFFIA_00075</name>
</gene>
<organism evidence="3 4">
    <name type="scientific">Phytohabitans kaempferiae</name>
    <dbReference type="NCBI Taxonomy" id="1620943"/>
    <lineage>
        <taxon>Bacteria</taxon>
        <taxon>Bacillati</taxon>
        <taxon>Actinomycetota</taxon>
        <taxon>Actinomycetes</taxon>
        <taxon>Micromonosporales</taxon>
        <taxon>Micromonosporaceae</taxon>
    </lineage>
</organism>
<accession>A0ABV6LV05</accession>
<dbReference type="Pfam" id="PF12697">
    <property type="entry name" value="Abhydrolase_6"/>
    <property type="match status" value="1"/>
</dbReference>
<evidence type="ECO:0000313" key="3">
    <source>
        <dbReference type="EMBL" id="MFC0526063.1"/>
    </source>
</evidence>
<name>A0ABV6LV05_9ACTN</name>
<protein>
    <submittedName>
        <fullName evidence="3">Alpha/beta fold hydrolase</fullName>
    </submittedName>
</protein>
<keyword evidence="3" id="KW-0378">Hydrolase</keyword>
<proteinExistence type="predicted"/>
<feature type="compositionally biased region" description="Basic residues" evidence="1">
    <location>
        <begin position="11"/>
        <end position="44"/>
    </location>
</feature>
<dbReference type="Gene3D" id="3.40.50.1820">
    <property type="entry name" value="alpha/beta hydrolase"/>
    <property type="match status" value="1"/>
</dbReference>
<evidence type="ECO:0000259" key="2">
    <source>
        <dbReference type="Pfam" id="PF12697"/>
    </source>
</evidence>
<dbReference type="SUPFAM" id="SSF53474">
    <property type="entry name" value="alpha/beta-Hydrolases"/>
    <property type="match status" value="1"/>
</dbReference>
<dbReference type="RefSeq" id="WP_377243313.1">
    <property type="nucleotide sequence ID" value="NZ_JBHLUH010000001.1"/>
</dbReference>
<feature type="compositionally biased region" description="Low complexity" evidence="1">
    <location>
        <begin position="48"/>
        <end position="65"/>
    </location>
</feature>
<feature type="compositionally biased region" description="Basic and acidic residues" evidence="1">
    <location>
        <begin position="1"/>
        <end position="10"/>
    </location>
</feature>
<dbReference type="EMBL" id="JBHLUH010000001">
    <property type="protein sequence ID" value="MFC0526063.1"/>
    <property type="molecule type" value="Genomic_DNA"/>
</dbReference>
<dbReference type="GO" id="GO:0016787">
    <property type="term" value="F:hydrolase activity"/>
    <property type="evidence" value="ECO:0007669"/>
    <property type="project" value="UniProtKB-KW"/>
</dbReference>
<dbReference type="InterPro" id="IPR000073">
    <property type="entry name" value="AB_hydrolase_1"/>
</dbReference>
<reference evidence="3 4" key="1">
    <citation type="submission" date="2024-09" db="EMBL/GenBank/DDBJ databases">
        <authorList>
            <person name="Sun Q."/>
            <person name="Mori K."/>
        </authorList>
    </citation>
    <scope>NUCLEOTIDE SEQUENCE [LARGE SCALE GENOMIC DNA]</scope>
    <source>
        <strain evidence="3 4">TBRC 3947</strain>
    </source>
</reference>
<feature type="compositionally biased region" description="Low complexity" evidence="1">
    <location>
        <begin position="105"/>
        <end position="119"/>
    </location>
</feature>